<protein>
    <submittedName>
        <fullName evidence="2">Uncharacterized protein</fullName>
    </submittedName>
</protein>
<sequence>MSRESSALSATGPVRLGAYPRAAQRPTAALPAPRHTAAGVAAGAVEG</sequence>
<comment type="caution">
    <text evidence="2">The sequence shown here is derived from an EMBL/GenBank/DDBJ whole genome shotgun (WGS) entry which is preliminary data.</text>
</comment>
<proteinExistence type="predicted"/>
<accession>A0A940WQG8</accession>
<evidence type="ECO:0000313" key="2">
    <source>
        <dbReference type="EMBL" id="MBP2705069.1"/>
    </source>
</evidence>
<name>A0A940WQG8_9ACTN</name>
<dbReference type="AlphaFoldDB" id="A0A940WQG8"/>
<organism evidence="2 3">
    <name type="scientific">Microbispora oryzae</name>
    <dbReference type="NCBI Taxonomy" id="2806554"/>
    <lineage>
        <taxon>Bacteria</taxon>
        <taxon>Bacillati</taxon>
        <taxon>Actinomycetota</taxon>
        <taxon>Actinomycetes</taxon>
        <taxon>Streptosporangiales</taxon>
        <taxon>Streptosporangiaceae</taxon>
        <taxon>Microbispora</taxon>
    </lineage>
</organism>
<feature type="region of interest" description="Disordered" evidence="1">
    <location>
        <begin position="1"/>
        <end position="47"/>
    </location>
</feature>
<evidence type="ECO:0000256" key="1">
    <source>
        <dbReference type="SAM" id="MobiDB-lite"/>
    </source>
</evidence>
<gene>
    <name evidence="2" type="ORF">JOL79_14735</name>
</gene>
<feature type="compositionally biased region" description="Low complexity" evidence="1">
    <location>
        <begin position="37"/>
        <end position="47"/>
    </location>
</feature>
<reference evidence="2" key="1">
    <citation type="submission" date="2021-02" db="EMBL/GenBank/DDBJ databases">
        <title>Draft genome sequence of Microbispora sp. RL4-1S isolated from rice leaves in Thailand.</title>
        <authorList>
            <person name="Muangham S."/>
            <person name="Duangmal K."/>
        </authorList>
    </citation>
    <scope>NUCLEOTIDE SEQUENCE</scope>
    <source>
        <strain evidence="2">RL4-1S</strain>
    </source>
</reference>
<dbReference type="Proteomes" id="UP000674234">
    <property type="component" value="Unassembled WGS sequence"/>
</dbReference>
<dbReference type="RefSeq" id="WP_210156371.1">
    <property type="nucleotide sequence ID" value="NZ_JAFCNB010000007.1"/>
</dbReference>
<dbReference type="EMBL" id="JAFCNB010000007">
    <property type="protein sequence ID" value="MBP2705069.1"/>
    <property type="molecule type" value="Genomic_DNA"/>
</dbReference>
<evidence type="ECO:0000313" key="3">
    <source>
        <dbReference type="Proteomes" id="UP000674234"/>
    </source>
</evidence>
<keyword evidence="3" id="KW-1185">Reference proteome</keyword>